<feature type="region of interest" description="Disordered" evidence="6">
    <location>
        <begin position="120"/>
        <end position="170"/>
    </location>
</feature>
<dbReference type="Gene3D" id="3.10.50.40">
    <property type="match status" value="1"/>
</dbReference>
<evidence type="ECO:0000256" key="4">
    <source>
        <dbReference type="ARBA" id="ARBA00023235"/>
    </source>
</evidence>
<sequence>MGFFGAQVTAEGEVLQVEIQPDMVLNVTNVSSGTAAGDLQVATTDTGFLTICNLEDKGQWATNLKFAFEDSPVEFRAQGDGSSFAVTGFWEQVAEEDDEEWDEEDEDALEEALQKMIAEGAQKRKRSRDEAEGEAGAEGNGAATEEEVTLTPEEEERKAKRAAKKARRAARDEERRAIAAAFAQAEKEDSAAREAAEEAAGVGRRVAKPKDRVLKGNLRVMDRIIGNGKPVRKGKQVRLTYEGFLKKEDGRMFDSNMNRGRPFKFRMGTREVIEGLDRGVEGMKVGGVRRITVPAALGYGAKGTKDGMIPPNSTLVFVVEIVGAQQ</sequence>
<reference evidence="8" key="1">
    <citation type="submission" date="2021-01" db="EMBL/GenBank/DDBJ databases">
        <authorList>
            <person name="Corre E."/>
            <person name="Pelletier E."/>
            <person name="Niang G."/>
            <person name="Scheremetjew M."/>
            <person name="Finn R."/>
            <person name="Kale V."/>
            <person name="Holt S."/>
            <person name="Cochrane G."/>
            <person name="Meng A."/>
            <person name="Brown T."/>
            <person name="Cohen L."/>
        </authorList>
    </citation>
    <scope>NUCLEOTIDE SEQUENCE</scope>
    <source>
        <strain evidence="8">CCMP2877</strain>
    </source>
</reference>
<comment type="catalytic activity">
    <reaction evidence="1 5">
        <text>[protein]-peptidylproline (omega=180) = [protein]-peptidylproline (omega=0)</text>
        <dbReference type="Rhea" id="RHEA:16237"/>
        <dbReference type="Rhea" id="RHEA-COMP:10747"/>
        <dbReference type="Rhea" id="RHEA-COMP:10748"/>
        <dbReference type="ChEBI" id="CHEBI:83833"/>
        <dbReference type="ChEBI" id="CHEBI:83834"/>
        <dbReference type="EC" id="5.2.1.8"/>
    </reaction>
</comment>
<dbReference type="InterPro" id="IPR001179">
    <property type="entry name" value="PPIase_FKBP_dom"/>
</dbReference>
<dbReference type="SUPFAM" id="SSF54534">
    <property type="entry name" value="FKBP-like"/>
    <property type="match status" value="1"/>
</dbReference>
<protein>
    <recommendedName>
        <fullName evidence="2 5">peptidylprolyl isomerase</fullName>
        <ecNumber evidence="2 5">5.2.1.8</ecNumber>
    </recommendedName>
</protein>
<feature type="domain" description="PPIase FKBP-type" evidence="7">
    <location>
        <begin position="234"/>
        <end position="325"/>
    </location>
</feature>
<dbReference type="AlphaFoldDB" id="A0A7S1UBD1"/>
<feature type="compositionally biased region" description="Basic residues" evidence="6">
    <location>
        <begin position="159"/>
        <end position="168"/>
    </location>
</feature>
<evidence type="ECO:0000313" key="8">
    <source>
        <dbReference type="EMBL" id="CAD9262330.1"/>
    </source>
</evidence>
<dbReference type="PROSITE" id="PS50059">
    <property type="entry name" value="FKBP_PPIASE"/>
    <property type="match status" value="1"/>
</dbReference>
<dbReference type="GO" id="GO:0003755">
    <property type="term" value="F:peptidyl-prolyl cis-trans isomerase activity"/>
    <property type="evidence" value="ECO:0007669"/>
    <property type="project" value="UniProtKB-KW"/>
</dbReference>
<proteinExistence type="predicted"/>
<feature type="compositionally biased region" description="Acidic residues" evidence="6">
    <location>
        <begin position="144"/>
        <end position="154"/>
    </location>
</feature>
<evidence type="ECO:0000256" key="2">
    <source>
        <dbReference type="ARBA" id="ARBA00013194"/>
    </source>
</evidence>
<keyword evidence="4 5" id="KW-0413">Isomerase</keyword>
<evidence type="ECO:0000259" key="7">
    <source>
        <dbReference type="PROSITE" id="PS50059"/>
    </source>
</evidence>
<keyword evidence="3 5" id="KW-0697">Rotamase</keyword>
<dbReference type="InterPro" id="IPR046357">
    <property type="entry name" value="PPIase_dom_sf"/>
</dbReference>
<evidence type="ECO:0000256" key="6">
    <source>
        <dbReference type="SAM" id="MobiDB-lite"/>
    </source>
</evidence>
<organism evidence="8">
    <name type="scientific">Phaeomonas parva</name>
    <dbReference type="NCBI Taxonomy" id="124430"/>
    <lineage>
        <taxon>Eukaryota</taxon>
        <taxon>Sar</taxon>
        <taxon>Stramenopiles</taxon>
        <taxon>Ochrophyta</taxon>
        <taxon>Pinguiophyceae</taxon>
        <taxon>Pinguiochrysidales</taxon>
        <taxon>Pinguiochrysidaceae</taxon>
        <taxon>Phaeomonas</taxon>
    </lineage>
</organism>
<dbReference type="FunFam" id="3.10.50.40:FF:000006">
    <property type="entry name" value="Peptidyl-prolyl cis-trans isomerase"/>
    <property type="match status" value="1"/>
</dbReference>
<evidence type="ECO:0000256" key="3">
    <source>
        <dbReference type="ARBA" id="ARBA00023110"/>
    </source>
</evidence>
<name>A0A7S1UBD1_9STRA</name>
<dbReference type="EC" id="5.2.1.8" evidence="2 5"/>
<gene>
    <name evidence="8" type="ORF">PPAR1163_LOCUS20711</name>
</gene>
<dbReference type="PANTHER" id="PTHR43811">
    <property type="entry name" value="FKBP-TYPE PEPTIDYL-PROLYL CIS-TRANS ISOMERASE FKPA"/>
    <property type="match status" value="1"/>
</dbReference>
<dbReference type="Pfam" id="PF00254">
    <property type="entry name" value="FKBP_C"/>
    <property type="match status" value="1"/>
</dbReference>
<evidence type="ECO:0000256" key="5">
    <source>
        <dbReference type="PROSITE-ProRule" id="PRU00277"/>
    </source>
</evidence>
<accession>A0A7S1UBD1</accession>
<dbReference type="EMBL" id="HBGJ01032753">
    <property type="protein sequence ID" value="CAD9262330.1"/>
    <property type="molecule type" value="Transcribed_RNA"/>
</dbReference>
<evidence type="ECO:0000256" key="1">
    <source>
        <dbReference type="ARBA" id="ARBA00000971"/>
    </source>
</evidence>
<dbReference type="PANTHER" id="PTHR43811:SF19">
    <property type="entry name" value="39 KDA FK506-BINDING NUCLEAR PROTEIN"/>
    <property type="match status" value="1"/>
</dbReference>